<accession>A0ACC0Q106</accession>
<comment type="caution">
    <text evidence="1">The sequence shown here is derived from an EMBL/GenBank/DDBJ whole genome shotgun (WGS) entry which is preliminary data.</text>
</comment>
<evidence type="ECO:0000313" key="1">
    <source>
        <dbReference type="EMBL" id="KAI8570582.1"/>
    </source>
</evidence>
<name>A0ACC0Q106_RHOML</name>
<reference evidence="1" key="1">
    <citation type="submission" date="2022-02" db="EMBL/GenBank/DDBJ databases">
        <title>Plant Genome Project.</title>
        <authorList>
            <person name="Zhang R.-G."/>
        </authorList>
    </citation>
    <scope>NUCLEOTIDE SEQUENCE</scope>
    <source>
        <strain evidence="1">AT1</strain>
    </source>
</reference>
<dbReference type="EMBL" id="CM046388">
    <property type="protein sequence ID" value="KAI8570582.1"/>
    <property type="molecule type" value="Genomic_DNA"/>
</dbReference>
<proteinExistence type="predicted"/>
<protein>
    <submittedName>
        <fullName evidence="1">Uncharacterized protein</fullName>
    </submittedName>
</protein>
<evidence type="ECO:0000313" key="2">
    <source>
        <dbReference type="Proteomes" id="UP001062846"/>
    </source>
</evidence>
<gene>
    <name evidence="1" type="ORF">RHMOL_Rhmol01G0046300</name>
</gene>
<sequence length="111" mass="11879">MGGWDTTGPNDSFSVLQGQLGGSINLTDPLVVEAMAVRDGLLFPRELGLDAILVEGDSQDLVQLVQRRREDHQGVGLVADILHILDGFSGAEFSFVRKSGNGFSVVSLKKP</sequence>
<keyword evidence="2" id="KW-1185">Reference proteome</keyword>
<dbReference type="Proteomes" id="UP001062846">
    <property type="component" value="Chromosome 1"/>
</dbReference>
<organism evidence="1 2">
    <name type="scientific">Rhododendron molle</name>
    <name type="common">Chinese azalea</name>
    <name type="synonym">Azalea mollis</name>
    <dbReference type="NCBI Taxonomy" id="49168"/>
    <lineage>
        <taxon>Eukaryota</taxon>
        <taxon>Viridiplantae</taxon>
        <taxon>Streptophyta</taxon>
        <taxon>Embryophyta</taxon>
        <taxon>Tracheophyta</taxon>
        <taxon>Spermatophyta</taxon>
        <taxon>Magnoliopsida</taxon>
        <taxon>eudicotyledons</taxon>
        <taxon>Gunneridae</taxon>
        <taxon>Pentapetalae</taxon>
        <taxon>asterids</taxon>
        <taxon>Ericales</taxon>
        <taxon>Ericaceae</taxon>
        <taxon>Ericoideae</taxon>
        <taxon>Rhodoreae</taxon>
        <taxon>Rhododendron</taxon>
    </lineage>
</organism>